<gene>
    <name evidence="1" type="primary">mobC</name>
    <name evidence="2" type="ORF">DW927_18640</name>
    <name evidence="1" type="ORF">GMD50_03215</name>
</gene>
<dbReference type="EMBL" id="QSFP01000036">
    <property type="protein sequence ID" value="RHA62589.1"/>
    <property type="molecule type" value="Genomic_DNA"/>
</dbReference>
<sequence length="124" mass="14634">MENKTLSCEGRKIHKNFRIREDQVLHMEGQCKIYGINSSEYIRRLIDTDMGKATPDQTKEAFLVHKQMVYEINRIGNNINQIVKNVNMHYYTDYEKKKLFALMNKIIELYERREKDGATDGSNA</sequence>
<proteinExistence type="predicted"/>
<dbReference type="Proteomes" id="UP000478483">
    <property type="component" value="Unassembled WGS sequence"/>
</dbReference>
<evidence type="ECO:0000313" key="3">
    <source>
        <dbReference type="Proteomes" id="UP000284465"/>
    </source>
</evidence>
<dbReference type="Proteomes" id="UP000284465">
    <property type="component" value="Unassembled WGS sequence"/>
</dbReference>
<evidence type="ECO:0000313" key="1">
    <source>
        <dbReference type="EMBL" id="MTR84078.1"/>
    </source>
</evidence>
<dbReference type="EMBL" id="WNAJ01000002">
    <property type="protein sequence ID" value="MTR84078.1"/>
    <property type="molecule type" value="Genomic_DNA"/>
</dbReference>
<dbReference type="AlphaFoldDB" id="A0A413SBF9"/>
<protein>
    <submittedName>
        <fullName evidence="2">Plasmid mobilization relaxosome protein MobC</fullName>
    </submittedName>
</protein>
<comment type="caution">
    <text evidence="2">The sequence shown here is derived from an EMBL/GenBank/DDBJ whole genome shotgun (WGS) entry which is preliminary data.</text>
</comment>
<dbReference type="RefSeq" id="WP_118412572.1">
    <property type="nucleotide sequence ID" value="NZ_QRPI01000005.1"/>
</dbReference>
<organism evidence="2 3">
    <name type="scientific">Roseburia intestinalis</name>
    <dbReference type="NCBI Taxonomy" id="166486"/>
    <lineage>
        <taxon>Bacteria</taxon>
        <taxon>Bacillati</taxon>
        <taxon>Bacillota</taxon>
        <taxon>Clostridia</taxon>
        <taxon>Lachnospirales</taxon>
        <taxon>Lachnospiraceae</taxon>
        <taxon>Roseburia</taxon>
    </lineage>
</organism>
<evidence type="ECO:0000313" key="2">
    <source>
        <dbReference type="EMBL" id="RHA62589.1"/>
    </source>
</evidence>
<dbReference type="Pfam" id="PF21983">
    <property type="entry name" value="NikA-like"/>
    <property type="match status" value="1"/>
</dbReference>
<evidence type="ECO:0000313" key="4">
    <source>
        <dbReference type="Proteomes" id="UP000478483"/>
    </source>
</evidence>
<reference evidence="1 4" key="2">
    <citation type="journal article" date="2019" name="Nat. Med.">
        <title>A library of human gut bacterial isolates paired with longitudinal multiomics data enables mechanistic microbiome research.</title>
        <authorList>
            <person name="Poyet M."/>
            <person name="Groussin M."/>
            <person name="Gibbons S.M."/>
            <person name="Avila-Pacheco J."/>
            <person name="Jiang X."/>
            <person name="Kearney S.M."/>
            <person name="Perrotta A.R."/>
            <person name="Berdy B."/>
            <person name="Zhao S."/>
            <person name="Lieberman T.D."/>
            <person name="Swanson P.K."/>
            <person name="Smith M."/>
            <person name="Roesemann S."/>
            <person name="Alexander J.E."/>
            <person name="Rich S.A."/>
            <person name="Livny J."/>
            <person name="Vlamakis H."/>
            <person name="Clish C."/>
            <person name="Bullock K."/>
            <person name="Deik A."/>
            <person name="Scott J."/>
            <person name="Pierce K.A."/>
            <person name="Xavier R.J."/>
            <person name="Alm E.J."/>
        </authorList>
    </citation>
    <scope>NUCLEOTIDE SEQUENCE [LARGE SCALE GENOMIC DNA]</scope>
    <source>
        <strain evidence="1 4">BIOML-A1</strain>
    </source>
</reference>
<name>A0A413SBF9_9FIRM</name>
<accession>A0A413SBF9</accession>
<reference evidence="2 3" key="1">
    <citation type="submission" date="2018-08" db="EMBL/GenBank/DDBJ databases">
        <title>A genome reference for cultivated species of the human gut microbiota.</title>
        <authorList>
            <person name="Zou Y."/>
            <person name="Xue W."/>
            <person name="Luo G."/>
        </authorList>
    </citation>
    <scope>NUCLEOTIDE SEQUENCE [LARGE SCALE GENOMIC DNA]</scope>
    <source>
        <strain evidence="2 3">AM43-11</strain>
    </source>
</reference>
<dbReference type="InterPro" id="IPR053842">
    <property type="entry name" value="NikA-like"/>
</dbReference>